<protein>
    <recommendedName>
        <fullName evidence="2">Heparan-alpha-glucosaminide N-acetyltransferase catalytic domain-containing protein</fullName>
    </recommendedName>
</protein>
<accession>A0A6N2U517</accession>
<dbReference type="InterPro" id="IPR012429">
    <property type="entry name" value="HGSNAT_cat"/>
</dbReference>
<keyword evidence="1" id="KW-1133">Transmembrane helix</keyword>
<evidence type="ECO:0000259" key="2">
    <source>
        <dbReference type="Pfam" id="PF07786"/>
    </source>
</evidence>
<reference evidence="3" key="1">
    <citation type="submission" date="2019-11" db="EMBL/GenBank/DDBJ databases">
        <authorList>
            <person name="Feng L."/>
        </authorList>
    </citation>
    <scope>NUCLEOTIDE SEQUENCE</scope>
    <source>
        <strain evidence="3">AvaginalisLFYP127</strain>
    </source>
</reference>
<dbReference type="EMBL" id="CACRSW010000029">
    <property type="protein sequence ID" value="VYT12529.1"/>
    <property type="molecule type" value="Genomic_DNA"/>
</dbReference>
<gene>
    <name evidence="3" type="ORF">AVLFYP127_00935</name>
</gene>
<name>A0A6N2U517_9FIRM</name>
<feature type="domain" description="Heparan-alpha-glucosaminide N-acetyltransferase catalytic" evidence="2">
    <location>
        <begin position="3"/>
        <end position="222"/>
    </location>
</feature>
<keyword evidence="1" id="KW-0472">Membrane</keyword>
<feature type="transmembrane region" description="Helical" evidence="1">
    <location>
        <begin position="43"/>
        <end position="64"/>
    </location>
</feature>
<feature type="transmembrane region" description="Helical" evidence="1">
    <location>
        <begin position="96"/>
        <end position="114"/>
    </location>
</feature>
<feature type="transmembrane region" description="Helical" evidence="1">
    <location>
        <begin position="123"/>
        <end position="139"/>
    </location>
</feature>
<organism evidence="3">
    <name type="scientific">Anaerococcus vaginalis</name>
    <dbReference type="NCBI Taxonomy" id="33037"/>
    <lineage>
        <taxon>Bacteria</taxon>
        <taxon>Bacillati</taxon>
        <taxon>Bacillota</taxon>
        <taxon>Tissierellia</taxon>
        <taxon>Tissierellales</taxon>
        <taxon>Peptoniphilaceae</taxon>
        <taxon>Anaerococcus</taxon>
    </lineage>
</organism>
<feature type="transmembrane region" description="Helical" evidence="1">
    <location>
        <begin position="73"/>
        <end position="90"/>
    </location>
</feature>
<feature type="transmembrane region" description="Helical" evidence="1">
    <location>
        <begin position="172"/>
        <end position="193"/>
    </location>
</feature>
<feature type="transmembrane region" description="Helical" evidence="1">
    <location>
        <begin position="214"/>
        <end position="233"/>
    </location>
</feature>
<dbReference type="AlphaFoldDB" id="A0A6N2U517"/>
<dbReference type="Pfam" id="PF07786">
    <property type="entry name" value="HGSNAT_cat"/>
    <property type="match status" value="1"/>
</dbReference>
<evidence type="ECO:0000313" key="3">
    <source>
        <dbReference type="EMBL" id="VYT12529.1"/>
    </source>
</evidence>
<proteinExistence type="predicted"/>
<evidence type="ECO:0000256" key="1">
    <source>
        <dbReference type="SAM" id="Phobius"/>
    </source>
</evidence>
<dbReference type="RefSeq" id="WP_156329333.1">
    <property type="nucleotide sequence ID" value="NZ_CACRSW010000029.1"/>
</dbReference>
<keyword evidence="1" id="KW-0812">Transmembrane</keyword>
<sequence length="237" mass="27753">MKRNYTLDKYRGFTIISMVLFHLCYDINLYTRLDWYNNIYINKIWQLSIAISFFIISGISSNFLDWKMNLKRGIIISILGILITLITYFFVPDQLIIFGVLNGLGLSMILISFLQKNIKINKNLLLIFIILFAITYSLPSGKFLSKNIELSLYNKNLFILGFPSNSFHSTDYFPIIPWFFAYMSGYIIGKILIEKNFYNHYGKNSLLAKIGQNSLKIYLSHQIIIYALVYFVFEIIK</sequence>
<feature type="transmembrane region" description="Helical" evidence="1">
    <location>
        <begin position="12"/>
        <end position="31"/>
    </location>
</feature>